<evidence type="ECO:0008006" key="4">
    <source>
        <dbReference type="Google" id="ProtNLM"/>
    </source>
</evidence>
<feature type="region of interest" description="Disordered" evidence="1">
    <location>
        <begin position="272"/>
        <end position="393"/>
    </location>
</feature>
<comment type="caution">
    <text evidence="2">The sequence shown here is derived from an EMBL/GenBank/DDBJ whole genome shotgun (WGS) entry which is preliminary data.</text>
</comment>
<sequence>MKNWDAVIDFLDDVSSSEGLGVARHSTAPHAITPHRGEYLGHLKTTYARHSSEWETETLLDQSSGSPDVDMAAYPCPFRKRNPSRFNIRDHESCARTPFDSVFGLKHHIITHHRRKPARHQCRRCKQQFDTEIDLEEHLLLPKDQMCEVNTSLATNPEDGITEGMARMLAARDSMEETWTWEGIWRLVFPGDPEAPDSDFQPVAELVEVEQAFDEGHEALKESLREKLQLLLPPDLDGTYLGFLTGQLELVFETHRVNIMKQSLSRCCSTTSQEQPSTAINNTQITTEQQGGCPPRKQPNRRSRRNTLLQQPFQRNKTQDDSTTRRHSSRPSSSTRHTSYYRQSTDRPLLPHNPRSTHPVSSEEDEQHDTAATNNTSTNSNSNSSSSRDSGIGMPCDTCDSSLAADGGGCRFSPESFMQRVLRKQLVAGGGGSGSRG</sequence>
<reference evidence="2" key="2">
    <citation type="submission" date="2023-05" db="EMBL/GenBank/DDBJ databases">
        <authorList>
            <consortium name="Lawrence Berkeley National Laboratory"/>
            <person name="Steindorff A."/>
            <person name="Hensen N."/>
            <person name="Bonometti L."/>
            <person name="Westerberg I."/>
            <person name="Brannstrom I.O."/>
            <person name="Guillou S."/>
            <person name="Cros-Aarteil S."/>
            <person name="Calhoun S."/>
            <person name="Haridas S."/>
            <person name="Kuo A."/>
            <person name="Mondo S."/>
            <person name="Pangilinan J."/>
            <person name="Riley R."/>
            <person name="Labutti K."/>
            <person name="Andreopoulos B."/>
            <person name="Lipzen A."/>
            <person name="Chen C."/>
            <person name="Yanf M."/>
            <person name="Daum C."/>
            <person name="Ng V."/>
            <person name="Clum A."/>
            <person name="Ohm R."/>
            <person name="Martin F."/>
            <person name="Silar P."/>
            <person name="Natvig D."/>
            <person name="Lalanne C."/>
            <person name="Gautier V."/>
            <person name="Ament-Velasquez S.L."/>
            <person name="Kruys A."/>
            <person name="Hutchinson M.I."/>
            <person name="Powell A.J."/>
            <person name="Barry K."/>
            <person name="Miller A.N."/>
            <person name="Grigoriev I.V."/>
            <person name="Debuchy R."/>
            <person name="Gladieux P."/>
            <person name="Thoren M.H."/>
            <person name="Johannesson H."/>
        </authorList>
    </citation>
    <scope>NUCLEOTIDE SEQUENCE</scope>
    <source>
        <strain evidence="2">CBS 538.74</strain>
    </source>
</reference>
<dbReference type="PANTHER" id="PTHR38166:SF1">
    <property type="entry name" value="C2H2-TYPE DOMAIN-CONTAINING PROTEIN"/>
    <property type="match status" value="1"/>
</dbReference>
<feature type="compositionally biased region" description="Polar residues" evidence="1">
    <location>
        <begin position="272"/>
        <end position="290"/>
    </location>
</feature>
<proteinExistence type="predicted"/>
<feature type="compositionally biased region" description="Low complexity" evidence="1">
    <location>
        <begin position="330"/>
        <end position="343"/>
    </location>
</feature>
<dbReference type="AlphaFoldDB" id="A0AAN7A069"/>
<name>A0AAN7A069_9PEZI</name>
<feature type="compositionally biased region" description="Polar residues" evidence="1">
    <location>
        <begin position="306"/>
        <end position="316"/>
    </location>
</feature>
<dbReference type="PANTHER" id="PTHR38166">
    <property type="entry name" value="C2H2-TYPE DOMAIN-CONTAINING PROTEIN-RELATED"/>
    <property type="match status" value="1"/>
</dbReference>
<evidence type="ECO:0000256" key="1">
    <source>
        <dbReference type="SAM" id="MobiDB-lite"/>
    </source>
</evidence>
<reference evidence="2" key="1">
    <citation type="journal article" date="2023" name="Mol. Phylogenet. Evol.">
        <title>Genome-scale phylogeny and comparative genomics of the fungal order Sordariales.</title>
        <authorList>
            <person name="Hensen N."/>
            <person name="Bonometti L."/>
            <person name="Westerberg I."/>
            <person name="Brannstrom I.O."/>
            <person name="Guillou S."/>
            <person name="Cros-Aarteil S."/>
            <person name="Calhoun S."/>
            <person name="Haridas S."/>
            <person name="Kuo A."/>
            <person name="Mondo S."/>
            <person name="Pangilinan J."/>
            <person name="Riley R."/>
            <person name="LaButti K."/>
            <person name="Andreopoulos B."/>
            <person name="Lipzen A."/>
            <person name="Chen C."/>
            <person name="Yan M."/>
            <person name="Daum C."/>
            <person name="Ng V."/>
            <person name="Clum A."/>
            <person name="Steindorff A."/>
            <person name="Ohm R.A."/>
            <person name="Martin F."/>
            <person name="Silar P."/>
            <person name="Natvig D.O."/>
            <person name="Lalanne C."/>
            <person name="Gautier V."/>
            <person name="Ament-Velasquez S.L."/>
            <person name="Kruys A."/>
            <person name="Hutchinson M.I."/>
            <person name="Powell A.J."/>
            <person name="Barry K."/>
            <person name="Miller A.N."/>
            <person name="Grigoriev I.V."/>
            <person name="Debuchy R."/>
            <person name="Gladieux P."/>
            <person name="Hiltunen Thoren M."/>
            <person name="Johannesson H."/>
        </authorList>
    </citation>
    <scope>NUCLEOTIDE SEQUENCE</scope>
    <source>
        <strain evidence="2">CBS 538.74</strain>
    </source>
</reference>
<feature type="compositionally biased region" description="Low complexity" evidence="1">
    <location>
        <begin position="373"/>
        <end position="387"/>
    </location>
</feature>
<dbReference type="Proteomes" id="UP001302745">
    <property type="component" value="Unassembled WGS sequence"/>
</dbReference>
<evidence type="ECO:0000313" key="2">
    <source>
        <dbReference type="EMBL" id="KAK4156594.1"/>
    </source>
</evidence>
<dbReference type="EMBL" id="MU856865">
    <property type="protein sequence ID" value="KAK4156594.1"/>
    <property type="molecule type" value="Genomic_DNA"/>
</dbReference>
<gene>
    <name evidence="2" type="ORF">C8A00DRAFT_12481</name>
</gene>
<evidence type="ECO:0000313" key="3">
    <source>
        <dbReference type="Proteomes" id="UP001302745"/>
    </source>
</evidence>
<organism evidence="2 3">
    <name type="scientific">Chaetomidium leptoderma</name>
    <dbReference type="NCBI Taxonomy" id="669021"/>
    <lineage>
        <taxon>Eukaryota</taxon>
        <taxon>Fungi</taxon>
        <taxon>Dikarya</taxon>
        <taxon>Ascomycota</taxon>
        <taxon>Pezizomycotina</taxon>
        <taxon>Sordariomycetes</taxon>
        <taxon>Sordariomycetidae</taxon>
        <taxon>Sordariales</taxon>
        <taxon>Chaetomiaceae</taxon>
        <taxon>Chaetomidium</taxon>
    </lineage>
</organism>
<keyword evidence="3" id="KW-1185">Reference proteome</keyword>
<accession>A0AAN7A069</accession>
<protein>
    <recommendedName>
        <fullName evidence="4">C2H2-type domain-containing protein</fullName>
    </recommendedName>
</protein>